<reference evidence="1" key="1">
    <citation type="journal article" date="2021" name="Proc. Natl. Acad. Sci. U.S.A.">
        <title>A Catalog of Tens of Thousands of Viruses from Human Metagenomes Reveals Hidden Associations with Chronic Diseases.</title>
        <authorList>
            <person name="Tisza M.J."/>
            <person name="Buck C.B."/>
        </authorList>
    </citation>
    <scope>NUCLEOTIDE SEQUENCE</scope>
    <source>
        <strain evidence="1">Ct5qs5</strain>
    </source>
</reference>
<dbReference type="EMBL" id="BK015603">
    <property type="protein sequence ID" value="DAE15335.1"/>
    <property type="molecule type" value="Genomic_DNA"/>
</dbReference>
<name>A0A8S5Q7L5_9CAUD</name>
<sequence>MFEFLVEKETEARKLSEAEASRVAADVGDLWKDWDEARSKQKAIAEKLRPEIYLDDRPAKDRGEGNWKSDVHLNKIYSLSQTQQAFIWDNIYSNNEKLFDVAGKDDDSGELASLQKANLVNIFYQIGIQRKLDRAIEYLLSVGEFCLFIGWKTKYRQIRRRMTLAEALQQKGLEALFAGQNYGIFNEEVYNGPSVEPIDPMNLTFDPKINPEDSEKWDECGKIVKEWLTYDEIASNKFYKLSRQQLSDIKTMLDKKSVEEDDTETEKADDVLQENRIEVLSYWGNYTLDDGTILRNWSIVVVGRKYLAVFEHNRFIVNPLVNMAIFRDYESKRGIPEIWSIYDIAKEQENKVNLQNDAQALNLNPPAYAPQGFFVKNEIKLAPGKQIEYKPGIDEPSALIKMQFPLISNEQIIEYYDSTASTVSGIFPNMQGQDEAKDATATEIQVKVQGQTTRLAKTLDAIKQNGIVPMVEKVAALDANMKFGDEVVYVENDGMKTAVVIGDTVRQGNYEYKYTDNTGIQRKLAKNQELIQLLGNVWNDQAVPLNKVEIVKDILANAEFENVDKYFLEQNTAMTPQLAGNVQPLPAAGLETREVTNGQANGIDTLA</sequence>
<protein>
    <submittedName>
        <fullName evidence="1">Portal protein</fullName>
    </submittedName>
</protein>
<evidence type="ECO:0000313" key="1">
    <source>
        <dbReference type="EMBL" id="DAE15335.1"/>
    </source>
</evidence>
<accession>A0A8S5Q7L5</accession>
<dbReference type="Pfam" id="PF23899">
    <property type="entry name" value="SU10_portal"/>
    <property type="match status" value="1"/>
</dbReference>
<organism evidence="1">
    <name type="scientific">Siphoviridae sp. ct5qs5</name>
    <dbReference type="NCBI Taxonomy" id="2825339"/>
    <lineage>
        <taxon>Viruses</taxon>
        <taxon>Duplodnaviria</taxon>
        <taxon>Heunggongvirae</taxon>
        <taxon>Uroviricota</taxon>
        <taxon>Caudoviricetes</taxon>
    </lineage>
</organism>
<proteinExistence type="predicted"/>
<dbReference type="InterPro" id="IPR056909">
    <property type="entry name" value="SU10_portal"/>
</dbReference>